<evidence type="ECO:0000256" key="4">
    <source>
        <dbReference type="ARBA" id="ARBA00023242"/>
    </source>
</evidence>
<dbReference type="PANTHER" id="PTHR24333:SF5">
    <property type="entry name" value="VENT HOMEOBOX"/>
    <property type="match status" value="1"/>
</dbReference>
<dbReference type="Gene3D" id="1.10.10.60">
    <property type="entry name" value="Homeodomain-like"/>
    <property type="match status" value="1"/>
</dbReference>
<dbReference type="PROSITE" id="PS50071">
    <property type="entry name" value="HOMEOBOX_2"/>
    <property type="match status" value="1"/>
</dbReference>
<comment type="subcellular location">
    <subcellularLocation>
        <location evidence="1 5 6">Nucleus</location>
    </subcellularLocation>
</comment>
<accession>A0A2A4ISU8</accession>
<feature type="domain" description="Homeobox" evidence="7">
    <location>
        <begin position="25"/>
        <end position="85"/>
    </location>
</feature>
<name>A0A2A4ISU8_HELVI</name>
<keyword evidence="4 5" id="KW-0539">Nucleus</keyword>
<dbReference type="PANTHER" id="PTHR24333">
    <property type="entry name" value="HOMEO BOX HB9 LIKE A-RELATED"/>
    <property type="match status" value="1"/>
</dbReference>
<sequence length="378" mass="42328">MQASDFIGREYHIKVMDNPQFDSPKKVKRFRSAFTTDQVNYLEKQFKKFPYIGNAQRKEVAIALNIPERAVKIWFQNRRMKEKKESTTKDLDDEQGIRKSVEFNKDPLNNLSAPLANEQSRSLPQLTNVSQETCYDNMNTNSTVNNIPQHVVQSIAVKDSTVKMTAPVIQNVVTTAKVIHPPSVFVKASHSPPELKTSAEFSKDLCKKYKTNTFTTAPYTVPSFKKEVEDIKKCELPKSATFTEQMLPEDLSQSRKMSIPSMVQQQPLPANASSNPGYVSLVPTVSQFYTQPYISASGVIWKPVSVMPVVTSSSSPTSVGGSPLMMSTAQENVSKGVCNCNCHVKQVMPQVPYQFPQQSPNPQYIITAVPFQNPSTKF</sequence>
<dbReference type="CDD" id="cd00086">
    <property type="entry name" value="homeodomain"/>
    <property type="match status" value="1"/>
</dbReference>
<protein>
    <recommendedName>
        <fullName evidence="7">Homeobox domain-containing protein</fullName>
    </recommendedName>
</protein>
<proteinExistence type="predicted"/>
<dbReference type="InterPro" id="IPR001356">
    <property type="entry name" value="HD"/>
</dbReference>
<feature type="DNA-binding region" description="Homeobox" evidence="5">
    <location>
        <begin position="27"/>
        <end position="86"/>
    </location>
</feature>
<evidence type="ECO:0000256" key="3">
    <source>
        <dbReference type="ARBA" id="ARBA00023155"/>
    </source>
</evidence>
<dbReference type="SUPFAM" id="SSF46689">
    <property type="entry name" value="Homeodomain-like"/>
    <property type="match status" value="1"/>
</dbReference>
<reference evidence="8" key="1">
    <citation type="submission" date="2017-09" db="EMBL/GenBank/DDBJ databases">
        <title>Contemporary evolution of a Lepidopteran species, Heliothis virescens, in response to modern agricultural practices.</title>
        <authorList>
            <person name="Fritz M.L."/>
            <person name="Deyonke A.M."/>
            <person name="Papanicolaou A."/>
            <person name="Micinski S."/>
            <person name="Westbrook J."/>
            <person name="Gould F."/>
        </authorList>
    </citation>
    <scope>NUCLEOTIDE SEQUENCE [LARGE SCALE GENOMIC DNA]</scope>
    <source>
        <strain evidence="8">HvINT-</strain>
        <tissue evidence="8">Whole body</tissue>
    </source>
</reference>
<dbReference type="InterPro" id="IPR009057">
    <property type="entry name" value="Homeodomain-like_sf"/>
</dbReference>
<dbReference type="SMART" id="SM00389">
    <property type="entry name" value="HOX"/>
    <property type="match status" value="1"/>
</dbReference>
<dbReference type="GO" id="GO:0003677">
    <property type="term" value="F:DNA binding"/>
    <property type="evidence" value="ECO:0007669"/>
    <property type="project" value="UniProtKB-UniRule"/>
</dbReference>
<dbReference type="EMBL" id="NWSH01007956">
    <property type="protein sequence ID" value="PCG62739.1"/>
    <property type="molecule type" value="Genomic_DNA"/>
</dbReference>
<dbReference type="STRING" id="7102.A0A2A4ISU8"/>
<keyword evidence="3 5" id="KW-0371">Homeobox</keyword>
<evidence type="ECO:0000313" key="8">
    <source>
        <dbReference type="EMBL" id="PCG62739.1"/>
    </source>
</evidence>
<dbReference type="GO" id="GO:0000981">
    <property type="term" value="F:DNA-binding transcription factor activity, RNA polymerase II-specific"/>
    <property type="evidence" value="ECO:0007669"/>
    <property type="project" value="InterPro"/>
</dbReference>
<dbReference type="Pfam" id="PF00046">
    <property type="entry name" value="Homeodomain"/>
    <property type="match status" value="1"/>
</dbReference>
<keyword evidence="2 5" id="KW-0238">DNA-binding</keyword>
<dbReference type="InterPro" id="IPR017970">
    <property type="entry name" value="Homeobox_CS"/>
</dbReference>
<comment type="caution">
    <text evidence="8">The sequence shown here is derived from an EMBL/GenBank/DDBJ whole genome shotgun (WGS) entry which is preliminary data.</text>
</comment>
<dbReference type="PROSITE" id="PS00027">
    <property type="entry name" value="HOMEOBOX_1"/>
    <property type="match status" value="1"/>
</dbReference>
<dbReference type="AlphaFoldDB" id="A0A2A4ISU8"/>
<evidence type="ECO:0000256" key="6">
    <source>
        <dbReference type="RuleBase" id="RU000682"/>
    </source>
</evidence>
<evidence type="ECO:0000256" key="2">
    <source>
        <dbReference type="ARBA" id="ARBA00023125"/>
    </source>
</evidence>
<dbReference type="InterPro" id="IPR050848">
    <property type="entry name" value="Homeobox_TF"/>
</dbReference>
<evidence type="ECO:0000256" key="5">
    <source>
        <dbReference type="PROSITE-ProRule" id="PRU00108"/>
    </source>
</evidence>
<evidence type="ECO:0000259" key="7">
    <source>
        <dbReference type="PROSITE" id="PS50071"/>
    </source>
</evidence>
<evidence type="ECO:0000256" key="1">
    <source>
        <dbReference type="ARBA" id="ARBA00004123"/>
    </source>
</evidence>
<gene>
    <name evidence="8" type="ORF">B5V51_13747</name>
</gene>
<dbReference type="GO" id="GO:0005634">
    <property type="term" value="C:nucleus"/>
    <property type="evidence" value="ECO:0007669"/>
    <property type="project" value="UniProtKB-SubCell"/>
</dbReference>
<organism evidence="8">
    <name type="scientific">Heliothis virescens</name>
    <name type="common">Tobacco budworm moth</name>
    <dbReference type="NCBI Taxonomy" id="7102"/>
    <lineage>
        <taxon>Eukaryota</taxon>
        <taxon>Metazoa</taxon>
        <taxon>Ecdysozoa</taxon>
        <taxon>Arthropoda</taxon>
        <taxon>Hexapoda</taxon>
        <taxon>Insecta</taxon>
        <taxon>Pterygota</taxon>
        <taxon>Neoptera</taxon>
        <taxon>Endopterygota</taxon>
        <taxon>Lepidoptera</taxon>
        <taxon>Glossata</taxon>
        <taxon>Ditrysia</taxon>
        <taxon>Noctuoidea</taxon>
        <taxon>Noctuidae</taxon>
        <taxon>Heliothinae</taxon>
        <taxon>Heliothis</taxon>
    </lineage>
</organism>